<dbReference type="OrthoDB" id="692400at2759"/>
<feature type="compositionally biased region" description="Basic residues" evidence="1">
    <location>
        <begin position="535"/>
        <end position="544"/>
    </location>
</feature>
<dbReference type="InterPro" id="IPR005135">
    <property type="entry name" value="Endo/exonuclease/phosphatase"/>
</dbReference>
<evidence type="ECO:0000256" key="1">
    <source>
        <dbReference type="SAM" id="MobiDB-lite"/>
    </source>
</evidence>
<accession>A0A5A7TTA1</accession>
<organism evidence="3 4">
    <name type="scientific">Cucumis melo var. makuwa</name>
    <name type="common">Oriental melon</name>
    <dbReference type="NCBI Taxonomy" id="1194695"/>
    <lineage>
        <taxon>Eukaryota</taxon>
        <taxon>Viridiplantae</taxon>
        <taxon>Streptophyta</taxon>
        <taxon>Embryophyta</taxon>
        <taxon>Tracheophyta</taxon>
        <taxon>Spermatophyta</taxon>
        <taxon>Magnoliopsida</taxon>
        <taxon>eudicotyledons</taxon>
        <taxon>Gunneridae</taxon>
        <taxon>Pentapetalae</taxon>
        <taxon>rosids</taxon>
        <taxon>fabids</taxon>
        <taxon>Cucurbitales</taxon>
        <taxon>Cucurbitaceae</taxon>
        <taxon>Benincaseae</taxon>
        <taxon>Cucumis</taxon>
    </lineage>
</organism>
<dbReference type="PANTHER" id="PTHR33710">
    <property type="entry name" value="BNAC02G09200D PROTEIN"/>
    <property type="match status" value="1"/>
</dbReference>
<evidence type="ECO:0000259" key="2">
    <source>
        <dbReference type="Pfam" id="PF03372"/>
    </source>
</evidence>
<feature type="region of interest" description="Disordered" evidence="1">
    <location>
        <begin position="404"/>
        <end position="428"/>
    </location>
</feature>
<feature type="domain" description="Endonuclease/exonuclease/phosphatase" evidence="2">
    <location>
        <begin position="740"/>
        <end position="830"/>
    </location>
</feature>
<dbReference type="Pfam" id="PF03372">
    <property type="entry name" value="Exo_endo_phos"/>
    <property type="match status" value="1"/>
</dbReference>
<protein>
    <recommendedName>
        <fullName evidence="2">Endonuclease/exonuclease/phosphatase domain-containing protein</fullName>
    </recommendedName>
</protein>
<feature type="compositionally biased region" description="Basic and acidic residues" evidence="1">
    <location>
        <begin position="454"/>
        <end position="467"/>
    </location>
</feature>
<dbReference type="AlphaFoldDB" id="A0A5A7TTA1"/>
<feature type="compositionally biased region" description="Polar residues" evidence="1">
    <location>
        <begin position="153"/>
        <end position="162"/>
    </location>
</feature>
<dbReference type="SUPFAM" id="SSF56219">
    <property type="entry name" value="DNase I-like"/>
    <property type="match status" value="1"/>
</dbReference>
<reference evidence="3 4" key="1">
    <citation type="submission" date="2019-08" db="EMBL/GenBank/DDBJ databases">
        <title>Draft genome sequences of two oriental melons (Cucumis melo L. var makuwa).</title>
        <authorList>
            <person name="Kwon S.-Y."/>
        </authorList>
    </citation>
    <scope>NUCLEOTIDE SEQUENCE [LARGE SCALE GENOMIC DNA]</scope>
    <source>
        <strain evidence="4">cv. SW 3</strain>
        <tissue evidence="3">Leaf</tissue>
    </source>
</reference>
<feature type="region of interest" description="Disordered" evidence="1">
    <location>
        <begin position="524"/>
        <end position="564"/>
    </location>
</feature>
<gene>
    <name evidence="3" type="ORF">E6C27_scaffold46G001820</name>
</gene>
<name>A0A5A7TTA1_CUCMM</name>
<proteinExistence type="predicted"/>
<dbReference type="EMBL" id="SSTE01014815">
    <property type="protein sequence ID" value="KAA0044449.1"/>
    <property type="molecule type" value="Genomic_DNA"/>
</dbReference>
<feature type="region of interest" description="Disordered" evidence="1">
    <location>
        <begin position="136"/>
        <end position="189"/>
    </location>
</feature>
<feature type="compositionally biased region" description="Low complexity" evidence="1">
    <location>
        <begin position="174"/>
        <end position="189"/>
    </location>
</feature>
<sequence length="916" mass="105100">MASLNQLPRHCSVEKKEFVLSVDKRSRESNLLITEVGPYKSFSIAITPDSLEWLKMTFKALLNTPRTTRFFVEKRYVDFCLWVQTIHNRRGYIAEIYRVDDRGRKCCILVPEGLDKTGWALFNDMLTCKKTSDKKETPTRHYYNQDKGKEKIQQSYDSSTDSESPRKTYAEAVSSSSSSSSSESDCSKTKSTSSLKRRCFHDDWAKIIDRLRDQTDKKDSCFRYIPFHADKALLFIKDKELAKLLCKNIGWTTVGPFYVKFEKWSKNAHADTKVIPSYGGWTRFRGIPLHIWNLNTFIQIGEAYGGFIDAAPESVNKLELTEALIKVKENYTGFLPAFIQIHDEEGHDFIIQTVTHPKGKWLRERNPSIHGSFTKTAAENFNEFNPYAEQYTFRRNLAVIAKPDLPESSKKGSKQMNNDRKMGPTKTIKKFNKTVSFLNLNYEGDSDNSNSSEKIQKKDHRSEMTEKKKGKQICCGEYNQKISPINTKRKVSFSSPKNETFLFSAHSAPTKTLKLGSPMSYAKMEAKSKRPTQSIKKKVYRVKSRSMERETSQTSRQKDKGKIDPNEFELVVDLGHISLLSDTDFSCPESPSYIPSPTSPTESDIVKDSLASMMTCAHEDREKKKKENIREETEDDEVSFKRKLTDWLKENNLRLAADFNSQFNSVTNDRMISILNGPPNVGVENVSEDVIDGAFSVSIQVDSNNGASWWLSAIYGPAKRKNRPLFWEELENLKSICFPTWILGGDFNVIRWKEETSTKNPASLSMKRFNTFISNCNLIDPPLTNAKFTWSNLRAQATLSRLDRFLFSTHWENIFPGHTSKVLTRTTSDHFPIVLESSSISWGPSPFRFTNAYLKDPDYKKNIEFWWGNTSQPGYAGYSFMHRLKQLAFTRRILAFNVGLKPTLKAFNVTWQPTSL</sequence>
<feature type="region of interest" description="Disordered" evidence="1">
    <location>
        <begin position="442"/>
        <end position="471"/>
    </location>
</feature>
<dbReference type="InterPro" id="IPR036691">
    <property type="entry name" value="Endo/exonu/phosph_ase_sf"/>
</dbReference>
<feature type="compositionally biased region" description="Basic and acidic residues" evidence="1">
    <location>
        <begin position="136"/>
        <end position="152"/>
    </location>
</feature>
<comment type="caution">
    <text evidence="3">The sequence shown here is derived from an EMBL/GenBank/DDBJ whole genome shotgun (WGS) entry which is preliminary data.</text>
</comment>
<dbReference type="Proteomes" id="UP000321393">
    <property type="component" value="Unassembled WGS sequence"/>
</dbReference>
<evidence type="ECO:0000313" key="3">
    <source>
        <dbReference type="EMBL" id="KAA0044449.1"/>
    </source>
</evidence>
<evidence type="ECO:0000313" key="4">
    <source>
        <dbReference type="Proteomes" id="UP000321393"/>
    </source>
</evidence>
<dbReference type="GO" id="GO:0003824">
    <property type="term" value="F:catalytic activity"/>
    <property type="evidence" value="ECO:0007669"/>
    <property type="project" value="InterPro"/>
</dbReference>
<dbReference type="Gene3D" id="3.60.10.10">
    <property type="entry name" value="Endonuclease/exonuclease/phosphatase"/>
    <property type="match status" value="1"/>
</dbReference>
<dbReference type="PANTHER" id="PTHR33710:SF71">
    <property type="entry name" value="ENDONUCLEASE_EXONUCLEASE_PHOSPHATASE DOMAIN-CONTAINING PROTEIN"/>
    <property type="match status" value="1"/>
</dbReference>
<feature type="compositionally biased region" description="Basic and acidic residues" evidence="1">
    <location>
        <begin position="545"/>
        <end position="564"/>
    </location>
</feature>